<dbReference type="Proteomes" id="UP000194003">
    <property type="component" value="Unassembled WGS sequence"/>
</dbReference>
<dbReference type="OrthoDB" id="9784383at2"/>
<evidence type="ECO:0000259" key="2">
    <source>
        <dbReference type="PROSITE" id="PS51468"/>
    </source>
</evidence>
<feature type="signal peptide" evidence="1">
    <location>
        <begin position="1"/>
        <end position="33"/>
    </location>
</feature>
<dbReference type="PANTHER" id="PTHR45737">
    <property type="entry name" value="VON WILLEBRAND FACTOR A DOMAIN-CONTAINING PROTEIN 5A"/>
    <property type="match status" value="1"/>
</dbReference>
<reference evidence="3 4" key="1">
    <citation type="journal article" date="2016" name="BMC Genomics">
        <title>Combined genomic and structural analyses of a cultured magnetotactic bacterium reveals its niche adaptation to a dynamic environment.</title>
        <authorList>
            <person name="Araujo A.C."/>
            <person name="Morillo V."/>
            <person name="Cypriano J."/>
            <person name="Teixeira L.C."/>
            <person name="Leao P."/>
            <person name="Lyra S."/>
            <person name="Almeida L.G."/>
            <person name="Bazylinski D.A."/>
            <person name="Vasconcellos A.T."/>
            <person name="Abreu F."/>
            <person name="Lins U."/>
        </authorList>
    </citation>
    <scope>NUCLEOTIDE SEQUENCE [LARGE SCALE GENOMIC DNA]</scope>
    <source>
        <strain evidence="3 4">IT-1</strain>
    </source>
</reference>
<organism evidence="3 4">
    <name type="scientific">Magnetofaba australis IT-1</name>
    <dbReference type="NCBI Taxonomy" id="1434232"/>
    <lineage>
        <taxon>Bacteria</taxon>
        <taxon>Pseudomonadati</taxon>
        <taxon>Pseudomonadota</taxon>
        <taxon>Magnetococcia</taxon>
        <taxon>Magnetococcales</taxon>
        <taxon>Magnetococcaceae</taxon>
        <taxon>Magnetofaba</taxon>
    </lineage>
</organism>
<accession>A0A1Y2K758</accession>
<dbReference type="RefSeq" id="WP_085442300.1">
    <property type="nucleotide sequence ID" value="NZ_LVJN01000019.1"/>
</dbReference>
<dbReference type="SMART" id="SM00609">
    <property type="entry name" value="VIT"/>
    <property type="match status" value="1"/>
</dbReference>
<name>A0A1Y2K758_9PROT</name>
<keyword evidence="4" id="KW-1185">Reference proteome</keyword>
<dbReference type="AlphaFoldDB" id="A0A1Y2K758"/>
<feature type="chain" id="PRO_5012327605" description="VIT domain-containing protein" evidence="1">
    <location>
        <begin position="34"/>
        <end position="275"/>
    </location>
</feature>
<keyword evidence="1" id="KW-0732">Signal</keyword>
<dbReference type="PANTHER" id="PTHR45737:SF6">
    <property type="entry name" value="VON WILLEBRAND FACTOR A DOMAIN-CONTAINING PROTEIN 5A"/>
    <property type="match status" value="1"/>
</dbReference>
<dbReference type="Pfam" id="PF08487">
    <property type="entry name" value="VIT"/>
    <property type="match status" value="1"/>
</dbReference>
<dbReference type="EMBL" id="LVJN01000019">
    <property type="protein sequence ID" value="OSM04192.1"/>
    <property type="molecule type" value="Genomic_DNA"/>
</dbReference>
<protein>
    <recommendedName>
        <fullName evidence="2">VIT domain-containing protein</fullName>
    </recommendedName>
</protein>
<evidence type="ECO:0000256" key="1">
    <source>
        <dbReference type="SAM" id="SignalP"/>
    </source>
</evidence>
<proteinExistence type="predicted"/>
<feature type="domain" description="VIT" evidence="2">
    <location>
        <begin position="33"/>
        <end position="161"/>
    </location>
</feature>
<sequence length="275" mass="29987">MKISQQAKRWAKTALATAALAAALHTAAGDAQAAGLITPNGVNLPQLAIGEHKVSVVIDGGFAVTTVEQTFHNPHSQDLEALYAFPLPKHGALAEFTYWINGQPVTGEVMRKQQARALYEREKSAGRETALAQQEGFKRFETRVWPVRANDAVRVRLTYMQPVEMDAGVGRYLYPMETGGVDDAQMRFWSQNDAVSGYFSFDVTLRDGYPVTALRAPAHPGMRFTRQADGGWRAHMDKGTAASTAVEEAATAEAMAAVSASSVRLDTDVALYRRQ</sequence>
<evidence type="ECO:0000313" key="3">
    <source>
        <dbReference type="EMBL" id="OSM04192.1"/>
    </source>
</evidence>
<evidence type="ECO:0000313" key="4">
    <source>
        <dbReference type="Proteomes" id="UP000194003"/>
    </source>
</evidence>
<dbReference type="InterPro" id="IPR013694">
    <property type="entry name" value="VIT"/>
</dbReference>
<dbReference type="PROSITE" id="PS51468">
    <property type="entry name" value="VIT"/>
    <property type="match status" value="1"/>
</dbReference>
<gene>
    <name evidence="3" type="ORF">MAIT1_04047</name>
</gene>
<comment type="caution">
    <text evidence="3">The sequence shown here is derived from an EMBL/GenBank/DDBJ whole genome shotgun (WGS) entry which is preliminary data.</text>
</comment>
<dbReference type="STRING" id="1434232.MAIT1_04047"/>